<reference evidence="7" key="1">
    <citation type="journal article" date="2023" name="PhytoFront">
        <title>Draft Genome Resources of Seven Strains of Tilletia horrida, Causal Agent of Kernel Smut of Rice.</title>
        <authorList>
            <person name="Khanal S."/>
            <person name="Antony Babu S."/>
            <person name="Zhou X.G."/>
        </authorList>
    </citation>
    <scope>NUCLEOTIDE SEQUENCE</scope>
    <source>
        <strain evidence="7">TX3</strain>
    </source>
</reference>
<evidence type="ECO:0000256" key="5">
    <source>
        <dbReference type="SAM" id="SignalP"/>
    </source>
</evidence>
<keyword evidence="8" id="KW-1185">Reference proteome</keyword>
<dbReference type="InterPro" id="IPR041526">
    <property type="entry name" value="DAPG_hydrolase"/>
</dbReference>
<name>A0AAN6JN38_9BASI</name>
<protein>
    <recommendedName>
        <fullName evidence="6">DAPG hydrolase PhiG domain-containing protein</fullName>
    </recommendedName>
</protein>
<evidence type="ECO:0000313" key="7">
    <source>
        <dbReference type="EMBL" id="KAK0539765.1"/>
    </source>
</evidence>
<comment type="cofactor">
    <cofactor evidence="1">
        <name>Zn(2+)</name>
        <dbReference type="ChEBI" id="CHEBI:29105"/>
    </cofactor>
</comment>
<dbReference type="GO" id="GO:0046872">
    <property type="term" value="F:metal ion binding"/>
    <property type="evidence" value="ECO:0007669"/>
    <property type="project" value="UniProtKB-KW"/>
</dbReference>
<evidence type="ECO:0000256" key="1">
    <source>
        <dbReference type="ARBA" id="ARBA00001947"/>
    </source>
</evidence>
<keyword evidence="5" id="KW-0732">Signal</keyword>
<evidence type="ECO:0000259" key="6">
    <source>
        <dbReference type="Pfam" id="PF18089"/>
    </source>
</evidence>
<gene>
    <name evidence="7" type="ORF">OC842_000805</name>
</gene>
<accession>A0AAN6JN38</accession>
<keyword evidence="4" id="KW-0862">Zinc</keyword>
<dbReference type="Pfam" id="PF18089">
    <property type="entry name" value="DAPG_hydrolase"/>
    <property type="match status" value="1"/>
</dbReference>
<evidence type="ECO:0000256" key="2">
    <source>
        <dbReference type="ARBA" id="ARBA00022723"/>
    </source>
</evidence>
<comment type="caution">
    <text evidence="7">The sequence shown here is derived from an EMBL/GenBank/DDBJ whole genome shotgun (WGS) entry which is preliminary data.</text>
</comment>
<feature type="signal peptide" evidence="5">
    <location>
        <begin position="1"/>
        <end position="22"/>
    </location>
</feature>
<feature type="chain" id="PRO_5042875344" description="DAPG hydrolase PhiG domain-containing protein" evidence="5">
    <location>
        <begin position="23"/>
        <end position="320"/>
    </location>
</feature>
<sequence>MKGTLTTSLAFTFAVAAATVIAALPQPKGTIPYSFYSLEFQAQLAKNKAAIQGKPYAKYFDPELYVYPEMINPGRNEIDCPTQAMKPDLSDINALNVPATTTLPVENGWCAYSDGSAYVASRTHFPGATGEQAQWWLWWHSAESARYSLWHPYAHVSVASSFANKFNDTSLNATQKLYGSVHHITEIIQEVQESIDIHWYPPSHFGLDESKFAANGIVAAGCGEIYIGNNTPIKAINMIHLWYQTADGLDLRSRYYIANNVQLDIPIIGKLIPINTLANLFGIKKIVAGRNIAMLQFHHDQQEFTHLSAFLPDIYQEFGP</sequence>
<proteinExistence type="predicted"/>
<evidence type="ECO:0000256" key="3">
    <source>
        <dbReference type="ARBA" id="ARBA00022801"/>
    </source>
</evidence>
<keyword evidence="3" id="KW-0378">Hydrolase</keyword>
<evidence type="ECO:0000313" key="8">
    <source>
        <dbReference type="Proteomes" id="UP001176521"/>
    </source>
</evidence>
<dbReference type="GO" id="GO:0016787">
    <property type="term" value="F:hydrolase activity"/>
    <property type="evidence" value="ECO:0007669"/>
    <property type="project" value="UniProtKB-KW"/>
</dbReference>
<keyword evidence="2" id="KW-0479">Metal-binding</keyword>
<evidence type="ECO:0000256" key="4">
    <source>
        <dbReference type="ARBA" id="ARBA00022833"/>
    </source>
</evidence>
<dbReference type="EMBL" id="JAPDMQ010000025">
    <property type="protein sequence ID" value="KAK0539765.1"/>
    <property type="molecule type" value="Genomic_DNA"/>
</dbReference>
<feature type="domain" description="DAPG hydrolase PhiG" evidence="6">
    <location>
        <begin position="87"/>
        <end position="316"/>
    </location>
</feature>
<dbReference type="AlphaFoldDB" id="A0AAN6JN38"/>
<dbReference type="Proteomes" id="UP001176521">
    <property type="component" value="Unassembled WGS sequence"/>
</dbReference>
<organism evidence="7 8">
    <name type="scientific">Tilletia horrida</name>
    <dbReference type="NCBI Taxonomy" id="155126"/>
    <lineage>
        <taxon>Eukaryota</taxon>
        <taxon>Fungi</taxon>
        <taxon>Dikarya</taxon>
        <taxon>Basidiomycota</taxon>
        <taxon>Ustilaginomycotina</taxon>
        <taxon>Exobasidiomycetes</taxon>
        <taxon>Tilletiales</taxon>
        <taxon>Tilletiaceae</taxon>
        <taxon>Tilletia</taxon>
    </lineage>
</organism>